<sequence>MSKVVSFPQSEPTVINDHMRNYDLSLLLSNTSNAVAAPPQSAPMPVPVIDEPASTGVTSPLQAPVAGDFVPALAEAPAIHVSPPLPPGVTTRSLPGKSCPRKFTDGTIQCDPNRRSFFAEPTSHRLALSEPAWHNAMEADFDALQKNNTWALIPRPTGVNVVSSNPVFHARTKYIEVDFHFVREKVALGALDVQFISSSDQVADGFTKPTTRNMLDRLRYNLNLVAVKIEGECKQGS</sequence>
<evidence type="ECO:0000313" key="1">
    <source>
        <dbReference type="EMBL" id="KAI3693445.1"/>
    </source>
</evidence>
<dbReference type="EMBL" id="CM042057">
    <property type="protein sequence ID" value="KAI3693445.1"/>
    <property type="molecule type" value="Genomic_DNA"/>
</dbReference>
<reference evidence="1 2" key="2">
    <citation type="journal article" date="2022" name="Mol. Ecol. Resour.">
        <title>The genomes of chicory, endive, great burdock and yacon provide insights into Asteraceae paleo-polyploidization history and plant inulin production.</title>
        <authorList>
            <person name="Fan W."/>
            <person name="Wang S."/>
            <person name="Wang H."/>
            <person name="Wang A."/>
            <person name="Jiang F."/>
            <person name="Liu H."/>
            <person name="Zhao H."/>
            <person name="Xu D."/>
            <person name="Zhang Y."/>
        </authorList>
    </citation>
    <scope>NUCLEOTIDE SEQUENCE [LARGE SCALE GENOMIC DNA]</scope>
    <source>
        <strain evidence="2">cv. Niubang</strain>
    </source>
</reference>
<comment type="caution">
    <text evidence="1">The sequence shown here is derived from an EMBL/GenBank/DDBJ whole genome shotgun (WGS) entry which is preliminary data.</text>
</comment>
<organism evidence="1 2">
    <name type="scientific">Arctium lappa</name>
    <name type="common">Greater burdock</name>
    <name type="synonym">Lappa major</name>
    <dbReference type="NCBI Taxonomy" id="4217"/>
    <lineage>
        <taxon>Eukaryota</taxon>
        <taxon>Viridiplantae</taxon>
        <taxon>Streptophyta</taxon>
        <taxon>Embryophyta</taxon>
        <taxon>Tracheophyta</taxon>
        <taxon>Spermatophyta</taxon>
        <taxon>Magnoliopsida</taxon>
        <taxon>eudicotyledons</taxon>
        <taxon>Gunneridae</taxon>
        <taxon>Pentapetalae</taxon>
        <taxon>asterids</taxon>
        <taxon>campanulids</taxon>
        <taxon>Asterales</taxon>
        <taxon>Asteraceae</taxon>
        <taxon>Carduoideae</taxon>
        <taxon>Cardueae</taxon>
        <taxon>Arctiinae</taxon>
        <taxon>Arctium</taxon>
    </lineage>
</organism>
<keyword evidence="2" id="KW-1185">Reference proteome</keyword>
<evidence type="ECO:0000313" key="2">
    <source>
        <dbReference type="Proteomes" id="UP001055879"/>
    </source>
</evidence>
<proteinExistence type="predicted"/>
<name>A0ACB8ZBI5_ARCLA</name>
<accession>A0ACB8ZBI5</accession>
<dbReference type="Proteomes" id="UP001055879">
    <property type="component" value="Linkage Group LG11"/>
</dbReference>
<gene>
    <name evidence="1" type="ORF">L6452_33280</name>
</gene>
<protein>
    <submittedName>
        <fullName evidence="1">Uncharacterized protein</fullName>
    </submittedName>
</protein>
<reference evidence="2" key="1">
    <citation type="journal article" date="2022" name="Mol. Ecol. Resour.">
        <title>The genomes of chicory, endive, great burdock and yacon provide insights into Asteraceae palaeo-polyploidization history and plant inulin production.</title>
        <authorList>
            <person name="Fan W."/>
            <person name="Wang S."/>
            <person name="Wang H."/>
            <person name="Wang A."/>
            <person name="Jiang F."/>
            <person name="Liu H."/>
            <person name="Zhao H."/>
            <person name="Xu D."/>
            <person name="Zhang Y."/>
        </authorList>
    </citation>
    <scope>NUCLEOTIDE SEQUENCE [LARGE SCALE GENOMIC DNA]</scope>
    <source>
        <strain evidence="2">cv. Niubang</strain>
    </source>
</reference>